<evidence type="ECO:0000256" key="13">
    <source>
        <dbReference type="ARBA" id="ARBA00023065"/>
    </source>
</evidence>
<dbReference type="NCBIfam" id="TIGR01116">
    <property type="entry name" value="ATPase-IIA1_Ca"/>
    <property type="match status" value="1"/>
</dbReference>
<dbReference type="NCBIfam" id="TIGR01522">
    <property type="entry name" value="ATPase-IIA2_Ca"/>
    <property type="match status" value="1"/>
</dbReference>
<dbReference type="SUPFAM" id="SSF81665">
    <property type="entry name" value="Calcium ATPase, transmembrane domain M"/>
    <property type="match status" value="1"/>
</dbReference>
<feature type="transmembrane region" description="Helical" evidence="15">
    <location>
        <begin position="710"/>
        <end position="729"/>
    </location>
</feature>
<dbReference type="PANTHER" id="PTHR24093:SF506">
    <property type="entry name" value="CATION-TRANSPORTING ATPASE PMA1"/>
    <property type="match status" value="1"/>
</dbReference>
<dbReference type="NCBIfam" id="TIGR01494">
    <property type="entry name" value="ATPase_P-type"/>
    <property type="match status" value="3"/>
</dbReference>
<dbReference type="AlphaFoldDB" id="A0A0P8AG44"/>
<keyword evidence="6" id="KW-0479">Metal-binding</keyword>
<dbReference type="PROSITE" id="PS00154">
    <property type="entry name" value="ATPASE_E1_E2"/>
    <property type="match status" value="1"/>
</dbReference>
<evidence type="ECO:0000259" key="17">
    <source>
        <dbReference type="Pfam" id="PF00689"/>
    </source>
</evidence>
<keyword evidence="4" id="KW-0813">Transport</keyword>
<evidence type="ECO:0000256" key="10">
    <source>
        <dbReference type="ARBA" id="ARBA00022842"/>
    </source>
</evidence>
<dbReference type="InterPro" id="IPR036412">
    <property type="entry name" value="HAD-like_sf"/>
</dbReference>
<evidence type="ECO:0000256" key="12">
    <source>
        <dbReference type="ARBA" id="ARBA00022989"/>
    </source>
</evidence>
<dbReference type="InterPro" id="IPR023298">
    <property type="entry name" value="ATPase_P-typ_TM_dom_sf"/>
</dbReference>
<feature type="transmembrane region" description="Helical" evidence="15">
    <location>
        <begin position="665"/>
        <end position="686"/>
    </location>
</feature>
<dbReference type="InterPro" id="IPR005782">
    <property type="entry name" value="P-type_ATPase_IIA"/>
</dbReference>
<dbReference type="Gene3D" id="3.40.1110.10">
    <property type="entry name" value="Calcium-transporting ATPase, cytoplasmic domain N"/>
    <property type="match status" value="1"/>
</dbReference>
<feature type="transmembrane region" description="Helical" evidence="15">
    <location>
        <begin position="778"/>
        <end position="797"/>
    </location>
</feature>
<dbReference type="GO" id="GO:0005388">
    <property type="term" value="F:P-type calcium transporter activity"/>
    <property type="evidence" value="ECO:0007669"/>
    <property type="project" value="UniProtKB-EC"/>
</dbReference>
<dbReference type="FunFam" id="3.40.50.1000:FF:000001">
    <property type="entry name" value="Phospholipid-transporting ATPase IC"/>
    <property type="match status" value="1"/>
</dbReference>
<dbReference type="Gene3D" id="1.20.1110.10">
    <property type="entry name" value="Calcium-transporting ATPase, transmembrane domain"/>
    <property type="match status" value="1"/>
</dbReference>
<feature type="transmembrane region" description="Helical" evidence="15">
    <location>
        <begin position="809"/>
        <end position="829"/>
    </location>
</feature>
<dbReference type="Pfam" id="PF00122">
    <property type="entry name" value="E1-E2_ATPase"/>
    <property type="match status" value="1"/>
</dbReference>
<gene>
    <name evidence="18" type="ORF">MPEBLZ_02116</name>
</gene>
<dbReference type="SUPFAM" id="SSF56784">
    <property type="entry name" value="HAD-like"/>
    <property type="match status" value="1"/>
</dbReference>
<evidence type="ECO:0000256" key="15">
    <source>
        <dbReference type="SAM" id="Phobius"/>
    </source>
</evidence>
<evidence type="ECO:0000256" key="6">
    <source>
        <dbReference type="ARBA" id="ARBA00022723"/>
    </source>
</evidence>
<comment type="caution">
    <text evidence="18">The sequence shown here is derived from an EMBL/GenBank/DDBJ whole genome shotgun (WGS) entry which is preliminary data.</text>
</comment>
<dbReference type="InterPro" id="IPR044492">
    <property type="entry name" value="P_typ_ATPase_HD_dom"/>
</dbReference>
<dbReference type="PRINTS" id="PR00120">
    <property type="entry name" value="HATPASE"/>
</dbReference>
<dbReference type="InterPro" id="IPR006413">
    <property type="entry name" value="P-type_ATPase_IIA_PMR1"/>
</dbReference>
<dbReference type="Proteomes" id="UP000050360">
    <property type="component" value="Unassembled WGS sequence"/>
</dbReference>
<feature type="domain" description="P-type ATPase A" evidence="16">
    <location>
        <begin position="61"/>
        <end position="172"/>
    </location>
</feature>
<dbReference type="GO" id="GO:0046872">
    <property type="term" value="F:metal ion binding"/>
    <property type="evidence" value="ECO:0007669"/>
    <property type="project" value="UniProtKB-KW"/>
</dbReference>
<sequence length="834" mass="90487">MLLSQFKSFLIIILLAAAVVSALLGEIADSIIILLIVIFSGILGFIQEYRAQNAIDALKKMAAPTARVVRDGRESTIPAAKIVPGDIIFLQTGDGIPADSRLIEAINLEINEASLTGESVSVRKKTDALEEELPVADRNNMAYTGTSVSIGRGKAVVTATGMQTELGRIAGMLGKIERERTPLQESLDRLGKWIGIITLVVVAVVSILGVLSGFEIIEMFIWGVALAVAAVPEALPAVVTVCLALGVRRMVKRHALIRKLPSVETLGATTVICSDKTGTLTHDEMTVTKIFVDGRMLEVTGAGYEPEGNFLEGNRKIEPEKYNDLKNLLLISALCNDSKIINDNSVWHIKGDPTEGALVVAAAKAGIHKQEIETKYRRTGEIPFSSERKMMTTICETPEGLYAYSKGAPEVILDSCTRIYHNGSIVDLGSTEKENIHDTVKMMAKKALRIMAFSYKHFENGSVNNDTEKNMIFAGLAGMIDPPREEVKEAIATCKQAGIKTIMITGDHEITGSVIAKDLGLLEEGEMVLTGVKLDNLDDKGLDNIVEKVSVYARVSPAHKMRIIDALKKKEHVVAMTGDGVNDAPALKAADIGISMGITGTAVSKEASDMILTDDNFASIVAAIEEGRNIYKNIRNFVLYGLGCHIGEVLIVLIAMLAWQTLPLIAIQILWINLITDGLPPMALSVEPPDIGLMKQPPRKRDEGIITKRVLLYSSGVGALIAIQALFIFKWTLDNSGIVKAQTMVFTLIVISMMFNAFNWRSEKLSVFSIGFLSNRMLIYAVASTILLQLLVIYTPSLNGPFSTMPLGIADWGLILILASTTLIFVEAAKRIES</sequence>
<dbReference type="InterPro" id="IPR023214">
    <property type="entry name" value="HAD_sf"/>
</dbReference>
<dbReference type="InterPro" id="IPR059000">
    <property type="entry name" value="ATPase_P-type_domA"/>
</dbReference>
<feature type="domain" description="Cation-transporting P-type ATPase C-terminal" evidence="17">
    <location>
        <begin position="662"/>
        <end position="832"/>
    </location>
</feature>
<keyword evidence="10" id="KW-0460">Magnesium</keyword>
<feature type="transmembrane region" description="Helical" evidence="15">
    <location>
        <begin position="193"/>
        <end position="214"/>
    </location>
</feature>
<dbReference type="InterPro" id="IPR008250">
    <property type="entry name" value="ATPase_P-typ_transduc_dom_A_sf"/>
</dbReference>
<dbReference type="InterPro" id="IPR023299">
    <property type="entry name" value="ATPase_P-typ_cyto_dom_N"/>
</dbReference>
<keyword evidence="13" id="KW-0406">Ion transport</keyword>
<evidence type="ECO:0000256" key="9">
    <source>
        <dbReference type="ARBA" id="ARBA00022840"/>
    </source>
</evidence>
<dbReference type="InterPro" id="IPR001757">
    <property type="entry name" value="P_typ_ATPase"/>
</dbReference>
<dbReference type="Gene3D" id="3.40.50.1000">
    <property type="entry name" value="HAD superfamily/HAD-like"/>
    <property type="match status" value="1"/>
</dbReference>
<keyword evidence="4" id="KW-0109">Calcium transport</keyword>
<dbReference type="GO" id="GO:0016887">
    <property type="term" value="F:ATP hydrolysis activity"/>
    <property type="evidence" value="ECO:0007669"/>
    <property type="project" value="InterPro"/>
</dbReference>
<accession>A0A0P8AG44</accession>
<dbReference type="GO" id="GO:0140352">
    <property type="term" value="P:export from cell"/>
    <property type="evidence" value="ECO:0007669"/>
    <property type="project" value="UniProtKB-ARBA"/>
</dbReference>
<dbReference type="InterPro" id="IPR006068">
    <property type="entry name" value="ATPase_P-typ_cation-transptr_C"/>
</dbReference>
<evidence type="ECO:0000256" key="4">
    <source>
        <dbReference type="ARBA" id="ARBA00022568"/>
    </source>
</evidence>
<evidence type="ECO:0000256" key="11">
    <source>
        <dbReference type="ARBA" id="ARBA00022967"/>
    </source>
</evidence>
<evidence type="ECO:0000256" key="5">
    <source>
        <dbReference type="ARBA" id="ARBA00022692"/>
    </source>
</evidence>
<evidence type="ECO:0000313" key="19">
    <source>
        <dbReference type="Proteomes" id="UP000050360"/>
    </source>
</evidence>
<dbReference type="FunFam" id="2.70.150.10:FF:000016">
    <property type="entry name" value="Calcium-transporting P-type ATPase putative"/>
    <property type="match status" value="1"/>
</dbReference>
<keyword evidence="8" id="KW-0106">Calcium</keyword>
<evidence type="ECO:0000256" key="8">
    <source>
        <dbReference type="ARBA" id="ARBA00022837"/>
    </source>
</evidence>
<evidence type="ECO:0000259" key="16">
    <source>
        <dbReference type="Pfam" id="PF00122"/>
    </source>
</evidence>
<organism evidence="18 19">
    <name type="scientific">Candidatus Methanoperedens nitratireducens</name>
    <dbReference type="NCBI Taxonomy" id="1392998"/>
    <lineage>
        <taxon>Archaea</taxon>
        <taxon>Methanobacteriati</taxon>
        <taxon>Methanobacteriota</taxon>
        <taxon>Stenosarchaea group</taxon>
        <taxon>Methanomicrobia</taxon>
        <taxon>Methanosarcinales</taxon>
        <taxon>ANME-2 cluster</taxon>
        <taxon>Candidatus Methanoperedentaceae</taxon>
        <taxon>Candidatus Methanoperedens</taxon>
    </lineage>
</organism>
<dbReference type="Pfam" id="PF00689">
    <property type="entry name" value="Cation_ATPase_C"/>
    <property type="match status" value="1"/>
</dbReference>
<feature type="transmembrane region" description="Helical" evidence="15">
    <location>
        <begin position="220"/>
        <end position="247"/>
    </location>
</feature>
<keyword evidence="5 15" id="KW-0812">Transmembrane</keyword>
<dbReference type="InterPro" id="IPR018303">
    <property type="entry name" value="ATPase_P-typ_P_site"/>
</dbReference>
<evidence type="ECO:0000256" key="2">
    <source>
        <dbReference type="ARBA" id="ARBA00012790"/>
    </source>
</evidence>
<evidence type="ECO:0000256" key="1">
    <source>
        <dbReference type="ARBA" id="ARBA00004651"/>
    </source>
</evidence>
<proteinExistence type="predicted"/>
<feature type="transmembrane region" description="Helical" evidence="15">
    <location>
        <begin position="741"/>
        <end position="758"/>
    </location>
</feature>
<evidence type="ECO:0000256" key="14">
    <source>
        <dbReference type="ARBA" id="ARBA00023136"/>
    </source>
</evidence>
<protein>
    <recommendedName>
        <fullName evidence="2">P-type Ca(2+) transporter</fullName>
        <ecNumber evidence="2">7.2.2.10</ecNumber>
    </recommendedName>
</protein>
<dbReference type="GO" id="GO:0005524">
    <property type="term" value="F:ATP binding"/>
    <property type="evidence" value="ECO:0007669"/>
    <property type="project" value="UniProtKB-KW"/>
</dbReference>
<feature type="transmembrane region" description="Helical" evidence="15">
    <location>
        <begin position="31"/>
        <end position="51"/>
    </location>
</feature>
<dbReference type="SFLD" id="SFLDG00002">
    <property type="entry name" value="C1.7:_P-type_atpase_like"/>
    <property type="match status" value="1"/>
</dbReference>
<evidence type="ECO:0000256" key="7">
    <source>
        <dbReference type="ARBA" id="ARBA00022741"/>
    </source>
</evidence>
<keyword evidence="11" id="KW-1278">Translocase</keyword>
<keyword evidence="9" id="KW-0067">ATP-binding</keyword>
<dbReference type="PRINTS" id="PR00119">
    <property type="entry name" value="CATATPASE"/>
</dbReference>
<feature type="non-terminal residue" evidence="18">
    <location>
        <position position="834"/>
    </location>
</feature>
<feature type="transmembrane region" description="Helical" evidence="15">
    <location>
        <begin position="637"/>
        <end position="659"/>
    </location>
</feature>
<dbReference type="SFLD" id="SFLDF00027">
    <property type="entry name" value="p-type_atpase"/>
    <property type="match status" value="1"/>
</dbReference>
<dbReference type="Pfam" id="PF13246">
    <property type="entry name" value="Cation_ATPase"/>
    <property type="match status" value="1"/>
</dbReference>
<keyword evidence="7" id="KW-0547">Nucleotide-binding</keyword>
<dbReference type="SUPFAM" id="SSF81660">
    <property type="entry name" value="Metal cation-transporting ATPase, ATP-binding domain N"/>
    <property type="match status" value="1"/>
</dbReference>
<dbReference type="PANTHER" id="PTHR24093">
    <property type="entry name" value="CATION TRANSPORTING ATPASE"/>
    <property type="match status" value="1"/>
</dbReference>
<dbReference type="FunFam" id="3.40.50.1000:FF:000028">
    <property type="entry name" value="Calcium-transporting P-type ATPase, putative"/>
    <property type="match status" value="1"/>
</dbReference>
<evidence type="ECO:0000256" key="3">
    <source>
        <dbReference type="ARBA" id="ARBA00022475"/>
    </source>
</evidence>
<dbReference type="GO" id="GO:0005886">
    <property type="term" value="C:plasma membrane"/>
    <property type="evidence" value="ECO:0007669"/>
    <property type="project" value="UniProtKB-SubCell"/>
</dbReference>
<reference evidence="18 19" key="1">
    <citation type="submission" date="2015-09" db="EMBL/GenBank/DDBJ databases">
        <title>A metagenomics-based metabolic model of nitrate-dependent anaerobic oxidation of methane by Methanoperedens-like archaea.</title>
        <authorList>
            <person name="Arshad A."/>
            <person name="Speth D.R."/>
            <person name="De Graaf R.M."/>
            <person name="Op Den Camp H.J."/>
            <person name="Jetten M.S."/>
            <person name="Welte C.U."/>
        </authorList>
    </citation>
    <scope>NUCLEOTIDE SEQUENCE [LARGE SCALE GENOMIC DNA]</scope>
</reference>
<comment type="subcellular location">
    <subcellularLocation>
        <location evidence="1">Cell membrane</location>
        <topology evidence="1">Multi-pass membrane protein</topology>
    </subcellularLocation>
</comment>
<name>A0A0P8AG44_9EURY</name>
<keyword evidence="12 15" id="KW-1133">Transmembrane helix</keyword>
<dbReference type="Gene3D" id="2.70.150.10">
    <property type="entry name" value="Calcium-transporting ATPase, cytoplasmic transduction domain A"/>
    <property type="match status" value="1"/>
</dbReference>
<dbReference type="EMBL" id="LKCM01000159">
    <property type="protein sequence ID" value="KPQ43308.1"/>
    <property type="molecule type" value="Genomic_DNA"/>
</dbReference>
<dbReference type="EC" id="7.2.2.10" evidence="2"/>
<evidence type="ECO:0000313" key="18">
    <source>
        <dbReference type="EMBL" id="KPQ43308.1"/>
    </source>
</evidence>
<keyword evidence="14 15" id="KW-0472">Membrane</keyword>
<dbReference type="SUPFAM" id="SSF81653">
    <property type="entry name" value="Calcium ATPase, transduction domain A"/>
    <property type="match status" value="1"/>
</dbReference>
<dbReference type="SFLD" id="SFLDS00003">
    <property type="entry name" value="Haloacid_Dehalogenase"/>
    <property type="match status" value="1"/>
</dbReference>
<keyword evidence="3" id="KW-1003">Cell membrane</keyword>